<protein>
    <submittedName>
        <fullName evidence="1">Uncharacterized protein</fullName>
    </submittedName>
</protein>
<dbReference type="EMBL" id="AZBU02000010">
    <property type="protein sequence ID" value="TKR62587.1"/>
    <property type="molecule type" value="Genomic_DNA"/>
</dbReference>
<evidence type="ECO:0000313" key="2">
    <source>
        <dbReference type="Proteomes" id="UP000298663"/>
    </source>
</evidence>
<organism evidence="1 2">
    <name type="scientific">Steinernema carpocapsae</name>
    <name type="common">Entomopathogenic nematode</name>
    <dbReference type="NCBI Taxonomy" id="34508"/>
    <lineage>
        <taxon>Eukaryota</taxon>
        <taxon>Metazoa</taxon>
        <taxon>Ecdysozoa</taxon>
        <taxon>Nematoda</taxon>
        <taxon>Chromadorea</taxon>
        <taxon>Rhabditida</taxon>
        <taxon>Tylenchina</taxon>
        <taxon>Panagrolaimomorpha</taxon>
        <taxon>Strongyloidoidea</taxon>
        <taxon>Steinernematidae</taxon>
        <taxon>Steinernema</taxon>
    </lineage>
</organism>
<name>A0A4U5M1P2_STECR</name>
<sequence length="107" mass="12294">MLTKRLCRIQNVEYMRFGFRIALLNAVVPKIELFKIRLSEAMGDFRSSSKSRSNMRISTLVSQRKQNINKHVYFGDRHDEVGSPFCDLKENKPVSMSASKSLNLGLI</sequence>
<gene>
    <name evidence="1" type="ORF">L596_026521</name>
</gene>
<dbReference type="Proteomes" id="UP000298663">
    <property type="component" value="Unassembled WGS sequence"/>
</dbReference>
<comment type="caution">
    <text evidence="1">The sequence shown here is derived from an EMBL/GenBank/DDBJ whole genome shotgun (WGS) entry which is preliminary data.</text>
</comment>
<reference evidence="1 2" key="1">
    <citation type="journal article" date="2015" name="Genome Biol.">
        <title>Comparative genomics of Steinernema reveals deeply conserved gene regulatory networks.</title>
        <authorList>
            <person name="Dillman A.R."/>
            <person name="Macchietto M."/>
            <person name="Porter C.F."/>
            <person name="Rogers A."/>
            <person name="Williams B."/>
            <person name="Antoshechkin I."/>
            <person name="Lee M.M."/>
            <person name="Goodwin Z."/>
            <person name="Lu X."/>
            <person name="Lewis E.E."/>
            <person name="Goodrich-Blair H."/>
            <person name="Stock S.P."/>
            <person name="Adams B.J."/>
            <person name="Sternberg P.W."/>
            <person name="Mortazavi A."/>
        </authorList>
    </citation>
    <scope>NUCLEOTIDE SEQUENCE [LARGE SCALE GENOMIC DNA]</scope>
    <source>
        <strain evidence="1 2">ALL</strain>
    </source>
</reference>
<dbReference type="AlphaFoldDB" id="A0A4U5M1P2"/>
<evidence type="ECO:0000313" key="1">
    <source>
        <dbReference type="EMBL" id="TKR62587.1"/>
    </source>
</evidence>
<reference evidence="1 2" key="2">
    <citation type="journal article" date="2019" name="G3 (Bethesda)">
        <title>Hybrid Assembly of the Genome of the Entomopathogenic Nematode Steinernema carpocapsae Identifies the X-Chromosome.</title>
        <authorList>
            <person name="Serra L."/>
            <person name="Macchietto M."/>
            <person name="Macias-Munoz A."/>
            <person name="McGill C.J."/>
            <person name="Rodriguez I.M."/>
            <person name="Rodriguez B."/>
            <person name="Murad R."/>
            <person name="Mortazavi A."/>
        </authorList>
    </citation>
    <scope>NUCLEOTIDE SEQUENCE [LARGE SCALE GENOMIC DNA]</scope>
    <source>
        <strain evidence="1 2">ALL</strain>
    </source>
</reference>
<keyword evidence="2" id="KW-1185">Reference proteome</keyword>
<proteinExistence type="predicted"/>
<accession>A0A4U5M1P2</accession>